<dbReference type="InterPro" id="IPR009045">
    <property type="entry name" value="Zn_M74/Hedgehog-like"/>
</dbReference>
<dbReference type="GO" id="GO:0008233">
    <property type="term" value="F:peptidase activity"/>
    <property type="evidence" value="ECO:0007669"/>
    <property type="project" value="InterPro"/>
</dbReference>
<name>A0A0J5SEX6_9BACI</name>
<feature type="domain" description="D-alanyl-D-alanine carboxypeptidase-like core" evidence="2">
    <location>
        <begin position="127"/>
        <end position="256"/>
    </location>
</feature>
<evidence type="ECO:0000256" key="1">
    <source>
        <dbReference type="SAM" id="MobiDB-lite"/>
    </source>
</evidence>
<evidence type="ECO:0000313" key="4">
    <source>
        <dbReference type="Proteomes" id="UP000076510"/>
    </source>
</evidence>
<dbReference type="Pfam" id="PF02557">
    <property type="entry name" value="VanY"/>
    <property type="match status" value="1"/>
</dbReference>
<feature type="compositionally biased region" description="Basic and acidic residues" evidence="1">
    <location>
        <begin position="29"/>
        <end position="58"/>
    </location>
</feature>
<dbReference type="RefSeq" id="WP_048005798.1">
    <property type="nucleotide sequence ID" value="NZ_CP047095.1"/>
</dbReference>
<dbReference type="Gene3D" id="3.30.1380.10">
    <property type="match status" value="1"/>
</dbReference>
<feature type="region of interest" description="Disordered" evidence="1">
    <location>
        <begin position="25"/>
        <end position="65"/>
    </location>
</feature>
<comment type="caution">
    <text evidence="3">The sequence shown here is derived from an EMBL/GenBank/DDBJ whole genome shotgun (WGS) entry which is preliminary data.</text>
</comment>
<dbReference type="GO" id="GO:0006508">
    <property type="term" value="P:proteolysis"/>
    <property type="evidence" value="ECO:0007669"/>
    <property type="project" value="InterPro"/>
</dbReference>
<proteinExistence type="predicted"/>
<evidence type="ECO:0000313" key="3">
    <source>
        <dbReference type="EMBL" id="KZE45507.1"/>
    </source>
</evidence>
<dbReference type="OrthoDB" id="9792074at2"/>
<dbReference type="InterPro" id="IPR058193">
    <property type="entry name" value="VanY/YodJ_core_dom"/>
</dbReference>
<sequence length="279" mass="32173">MKKIIMVSAASLVLLSGCQQVKDWSNDLTGKKDQTEEKQQDEKKPEQTPADEQEKASAPEETVPPELQLDARFFNDIKEVDGHAIIQNPSNILAMVNKDYGLGEYKPDDLVRPDVPFVFGEEDLEKAHLRKEAAEHLEDMFAGAKKDNLYLTAISGYRSYDYQKMLLDREKEQYGEKKAVMAVAPPGNSEHQSGLAMDISSQSHQFQIDIPFGETKEGKWLAEHAHEYGFILRYPEDKEDITKYQYEPWHFRYVGKEAAKVMYDKDWTLEEYFDHVKEI</sequence>
<dbReference type="EMBL" id="LQQY01000034">
    <property type="protein sequence ID" value="KZE45507.1"/>
    <property type="molecule type" value="Genomic_DNA"/>
</dbReference>
<dbReference type="AlphaFoldDB" id="A0A0J5SEX6"/>
<dbReference type="PANTHER" id="PTHR34385:SF1">
    <property type="entry name" value="PEPTIDOGLYCAN L-ALANYL-D-GLUTAMATE ENDOPEPTIDASE CWLK"/>
    <property type="match status" value="1"/>
</dbReference>
<dbReference type="Proteomes" id="UP000076510">
    <property type="component" value="Unassembled WGS sequence"/>
</dbReference>
<evidence type="ECO:0000259" key="2">
    <source>
        <dbReference type="Pfam" id="PF02557"/>
    </source>
</evidence>
<dbReference type="InterPro" id="IPR052179">
    <property type="entry name" value="DD-CPase-like"/>
</dbReference>
<protein>
    <submittedName>
        <fullName evidence="3">Peptidase M15</fullName>
    </submittedName>
</protein>
<dbReference type="CDD" id="cd14852">
    <property type="entry name" value="LD-carboxypeptidase"/>
    <property type="match status" value="1"/>
</dbReference>
<dbReference type="SUPFAM" id="SSF55166">
    <property type="entry name" value="Hedgehog/DD-peptidase"/>
    <property type="match status" value="1"/>
</dbReference>
<dbReference type="PANTHER" id="PTHR34385">
    <property type="entry name" value="D-ALANYL-D-ALANINE CARBOXYPEPTIDASE"/>
    <property type="match status" value="1"/>
</dbReference>
<organism evidence="3 4">
    <name type="scientific">Rossellomorea marisflavi</name>
    <dbReference type="NCBI Taxonomy" id="189381"/>
    <lineage>
        <taxon>Bacteria</taxon>
        <taxon>Bacillati</taxon>
        <taxon>Bacillota</taxon>
        <taxon>Bacilli</taxon>
        <taxon>Bacillales</taxon>
        <taxon>Bacillaceae</taxon>
        <taxon>Rossellomorea</taxon>
    </lineage>
</organism>
<accession>A0A0J5SEX6</accession>
<gene>
    <name evidence="3" type="ORF">AV649_04775</name>
</gene>
<dbReference type="PROSITE" id="PS51257">
    <property type="entry name" value="PROKAR_LIPOPROTEIN"/>
    <property type="match status" value="1"/>
</dbReference>
<reference evidence="4" key="1">
    <citation type="submission" date="2016-01" db="EMBL/GenBank/DDBJ databases">
        <title>Whole genome sequencing of Bhargavaea cecembensis T14.</title>
        <authorList>
            <person name="Hong K.W."/>
        </authorList>
    </citation>
    <scope>NUCLEOTIDE SEQUENCE [LARGE SCALE GENOMIC DNA]</scope>
    <source>
        <strain evidence="4">M19</strain>
    </source>
</reference>
<dbReference type="PATRIC" id="fig|189381.10.peg.2200"/>
<dbReference type="InterPro" id="IPR003709">
    <property type="entry name" value="VanY-like_core_dom"/>
</dbReference>